<organism evidence="1 2">
    <name type="scientific">Moheibacter sediminis</name>
    <dbReference type="NCBI Taxonomy" id="1434700"/>
    <lineage>
        <taxon>Bacteria</taxon>
        <taxon>Pseudomonadati</taxon>
        <taxon>Bacteroidota</taxon>
        <taxon>Flavobacteriia</taxon>
        <taxon>Flavobacteriales</taxon>
        <taxon>Weeksellaceae</taxon>
        <taxon>Moheibacter</taxon>
    </lineage>
</organism>
<dbReference type="EMBL" id="FWXS01000002">
    <property type="protein sequence ID" value="SMC42853.1"/>
    <property type="molecule type" value="Genomic_DNA"/>
</dbReference>
<dbReference type="AlphaFoldDB" id="A0A1W1Z390"/>
<proteinExistence type="predicted"/>
<keyword evidence="2" id="KW-1185">Reference proteome</keyword>
<dbReference type="STRING" id="1434700.SAMN06296427_102160"/>
<dbReference type="OrthoDB" id="1099259at2"/>
<evidence type="ECO:0000313" key="2">
    <source>
        <dbReference type="Proteomes" id="UP000192393"/>
    </source>
</evidence>
<dbReference type="RefSeq" id="WP_084016286.1">
    <property type="nucleotide sequence ID" value="NZ_FWXS01000002.1"/>
</dbReference>
<protein>
    <submittedName>
        <fullName evidence="1">Uncharacterized protein</fullName>
    </submittedName>
</protein>
<dbReference type="Proteomes" id="UP000192393">
    <property type="component" value="Unassembled WGS sequence"/>
</dbReference>
<reference evidence="2" key="1">
    <citation type="submission" date="2017-04" db="EMBL/GenBank/DDBJ databases">
        <authorList>
            <person name="Varghese N."/>
            <person name="Submissions S."/>
        </authorList>
    </citation>
    <scope>NUCLEOTIDE SEQUENCE [LARGE SCALE GENOMIC DNA]</scope>
    <source>
        <strain evidence="2">CGMCC 1.12708</strain>
    </source>
</reference>
<sequence length="76" mass="9123">METPKFLIADNSEFPEKIYILHTDFPRFLLDIETEEIEIYDEIEEDSETDVEAELATLLEEAYTFFDKEMDTYEEE</sequence>
<accession>A0A1W1Z390</accession>
<gene>
    <name evidence="1" type="ORF">SAMN06296427_102160</name>
</gene>
<evidence type="ECO:0000313" key="1">
    <source>
        <dbReference type="EMBL" id="SMC42853.1"/>
    </source>
</evidence>
<name>A0A1W1Z390_9FLAO</name>